<name>A0A6C0CWI5_9ZZZZ</name>
<evidence type="ECO:0000256" key="1">
    <source>
        <dbReference type="ARBA" id="ARBA00022723"/>
    </source>
</evidence>
<accession>A0A6C0CWI5</accession>
<sequence>MIFRCMFSCYYWISTYLCPSQIIGFKHKNSDSISFNDDEEIMKEIENSEYKERYKYYMDEEEEQIIPLIKSKTEVFAKFKCGYCSRQIDVPQFMYADKAFCTSRCRTNLILQEENYLKKGQSISFSL</sequence>
<reference evidence="3" key="1">
    <citation type="journal article" date="2020" name="Nature">
        <title>Giant virus diversity and host interactions through global metagenomics.</title>
        <authorList>
            <person name="Schulz F."/>
            <person name="Roux S."/>
            <person name="Paez-Espino D."/>
            <person name="Jungbluth S."/>
            <person name="Walsh D.A."/>
            <person name="Denef V.J."/>
            <person name="McMahon K.D."/>
            <person name="Konstantinidis K.T."/>
            <person name="Eloe-Fadrosh E.A."/>
            <person name="Kyrpides N.C."/>
            <person name="Woyke T."/>
        </authorList>
    </citation>
    <scope>NUCLEOTIDE SEQUENCE</scope>
    <source>
        <strain evidence="3">GVMAG-M-3300023109-53</strain>
    </source>
</reference>
<dbReference type="EMBL" id="MN739499">
    <property type="protein sequence ID" value="QHT08583.1"/>
    <property type="molecule type" value="Genomic_DNA"/>
</dbReference>
<protein>
    <recommendedName>
        <fullName evidence="2">FLZ-type domain-containing protein</fullName>
    </recommendedName>
</protein>
<evidence type="ECO:0000259" key="2">
    <source>
        <dbReference type="Pfam" id="PF04570"/>
    </source>
</evidence>
<keyword evidence="1" id="KW-0479">Metal-binding</keyword>
<dbReference type="AlphaFoldDB" id="A0A6C0CWI5"/>
<dbReference type="GO" id="GO:0046872">
    <property type="term" value="F:metal ion binding"/>
    <property type="evidence" value="ECO:0007669"/>
    <property type="project" value="UniProtKB-KW"/>
</dbReference>
<evidence type="ECO:0000313" key="3">
    <source>
        <dbReference type="EMBL" id="QHT08583.1"/>
    </source>
</evidence>
<proteinExistence type="predicted"/>
<dbReference type="InterPro" id="IPR007650">
    <property type="entry name" value="Zf-FLZ_dom"/>
</dbReference>
<feature type="domain" description="FLZ-type" evidence="2">
    <location>
        <begin position="80"/>
        <end position="114"/>
    </location>
</feature>
<organism evidence="3">
    <name type="scientific">viral metagenome</name>
    <dbReference type="NCBI Taxonomy" id="1070528"/>
    <lineage>
        <taxon>unclassified sequences</taxon>
        <taxon>metagenomes</taxon>
        <taxon>organismal metagenomes</taxon>
    </lineage>
</organism>
<dbReference type="Pfam" id="PF04570">
    <property type="entry name" value="zf-FLZ"/>
    <property type="match status" value="1"/>
</dbReference>